<dbReference type="STRING" id="1095630.A0A2J6SNG3"/>
<dbReference type="InterPro" id="IPR025676">
    <property type="entry name" value="Clr5_dom"/>
</dbReference>
<dbReference type="RefSeq" id="XP_024729192.1">
    <property type="nucleotide sequence ID" value="XM_024881906.1"/>
</dbReference>
<dbReference type="PANTHER" id="PTHR38788:SF3">
    <property type="entry name" value="CLR5 DOMAIN-CONTAINING PROTEIN"/>
    <property type="match status" value="1"/>
</dbReference>
<dbReference type="EMBL" id="KZ613912">
    <property type="protein sequence ID" value="PMD52288.1"/>
    <property type="molecule type" value="Genomic_DNA"/>
</dbReference>
<accession>A0A2J6SNG3</accession>
<dbReference type="GeneID" id="36589983"/>
<feature type="domain" description="Clr5" evidence="2">
    <location>
        <begin position="21"/>
        <end position="71"/>
    </location>
</feature>
<dbReference type="OrthoDB" id="5308957at2759"/>
<feature type="region of interest" description="Disordered" evidence="1">
    <location>
        <begin position="1"/>
        <end position="22"/>
    </location>
</feature>
<gene>
    <name evidence="3" type="ORF">K444DRAFT_621423</name>
</gene>
<feature type="compositionally biased region" description="Polar residues" evidence="1">
    <location>
        <begin position="1"/>
        <end position="18"/>
    </location>
</feature>
<reference evidence="3 4" key="1">
    <citation type="submission" date="2016-04" db="EMBL/GenBank/DDBJ databases">
        <title>A degradative enzymes factory behind the ericoid mycorrhizal symbiosis.</title>
        <authorList>
            <consortium name="DOE Joint Genome Institute"/>
            <person name="Martino E."/>
            <person name="Morin E."/>
            <person name="Grelet G."/>
            <person name="Kuo A."/>
            <person name="Kohler A."/>
            <person name="Daghino S."/>
            <person name="Barry K."/>
            <person name="Choi C."/>
            <person name="Cichocki N."/>
            <person name="Clum A."/>
            <person name="Copeland A."/>
            <person name="Hainaut M."/>
            <person name="Haridas S."/>
            <person name="Labutti K."/>
            <person name="Lindquist E."/>
            <person name="Lipzen A."/>
            <person name="Khouja H.-R."/>
            <person name="Murat C."/>
            <person name="Ohm R."/>
            <person name="Olson A."/>
            <person name="Spatafora J."/>
            <person name="Veneault-Fourrey C."/>
            <person name="Henrissat B."/>
            <person name="Grigoriev I."/>
            <person name="Martin F."/>
            <person name="Perotto S."/>
        </authorList>
    </citation>
    <scope>NUCLEOTIDE SEQUENCE [LARGE SCALE GENOMIC DNA]</scope>
    <source>
        <strain evidence="3 4">E</strain>
    </source>
</reference>
<dbReference type="PANTHER" id="PTHR38788">
    <property type="entry name" value="CLR5 DOMAIN-CONTAINING PROTEIN"/>
    <property type="match status" value="1"/>
</dbReference>
<evidence type="ECO:0000256" key="1">
    <source>
        <dbReference type="SAM" id="MobiDB-lite"/>
    </source>
</evidence>
<protein>
    <recommendedName>
        <fullName evidence="2">Clr5 domain-containing protein</fullName>
    </recommendedName>
</protein>
<dbReference type="Pfam" id="PF14420">
    <property type="entry name" value="Clr5"/>
    <property type="match status" value="1"/>
</dbReference>
<proteinExistence type="predicted"/>
<dbReference type="Proteomes" id="UP000235371">
    <property type="component" value="Unassembled WGS sequence"/>
</dbReference>
<evidence type="ECO:0000313" key="3">
    <source>
        <dbReference type="EMBL" id="PMD52288.1"/>
    </source>
</evidence>
<feature type="region of interest" description="Disordered" evidence="1">
    <location>
        <begin position="486"/>
        <end position="526"/>
    </location>
</feature>
<dbReference type="AlphaFoldDB" id="A0A2J6SNG3"/>
<evidence type="ECO:0000313" key="4">
    <source>
        <dbReference type="Proteomes" id="UP000235371"/>
    </source>
</evidence>
<organism evidence="3 4">
    <name type="scientific">Hyaloscypha bicolor E</name>
    <dbReference type="NCBI Taxonomy" id="1095630"/>
    <lineage>
        <taxon>Eukaryota</taxon>
        <taxon>Fungi</taxon>
        <taxon>Dikarya</taxon>
        <taxon>Ascomycota</taxon>
        <taxon>Pezizomycotina</taxon>
        <taxon>Leotiomycetes</taxon>
        <taxon>Helotiales</taxon>
        <taxon>Hyaloscyphaceae</taxon>
        <taxon>Hyaloscypha</taxon>
        <taxon>Hyaloscypha bicolor</taxon>
    </lineage>
</organism>
<keyword evidence="4" id="KW-1185">Reference proteome</keyword>
<sequence>MDFAPSTSLSIPLTPAQSHSKDEWEQKRPLITQLYRDEGKTLENVRSVLGQQSFRPTAAMLKKRIKKWDLDRNHKQADMLYAVKIALERESQGKKSAFLIRGRVVTFDEVQHYFRRKGVRDLRSLVKDADVARPTTRIEWHTPEPANIPVQSGDRPVSSIVATQSFENDLCRSSSGITVIPDPNQVGGVLRQSLELSQLDQLLHCGRDYYNSCFEGRDWKIQQEIFEITSLESFYHNLSDGHNLVNAGQVNVAFEHFDRAFGLIKGLLEKGTLLFLPYLYHILLPWQQIQQQDVLLNMLEFISQMIRTRFPHLRPVQQSLALLHGMSVEQRYNCSTRVFQSLLNRLQGVFLDDVPDESQLGEASKVLCPSGPLNSCLGPPSPDNYRKMALAVWQLYRDAERPPYRRTHSCGTRGIWAHRVVQEAMNYQTLEESEEWWAFTTSGQNDPLRSAVVNIDVHGPGYILGPINSRPLTTAALQQLDAELLKEDLPPKKSPRPRQHDALRPQKRRLGRGQGRIQQPSARSSF</sequence>
<name>A0A2J6SNG3_9HELO</name>
<dbReference type="InParanoid" id="A0A2J6SNG3"/>
<evidence type="ECO:0000259" key="2">
    <source>
        <dbReference type="Pfam" id="PF14420"/>
    </source>
</evidence>